<gene>
    <name evidence="2" type="ORF">KCTCHS21_47330</name>
</gene>
<dbReference type="Proteomes" id="UP000289856">
    <property type="component" value="Chromosome"/>
</dbReference>
<dbReference type="SUPFAM" id="SSF48557">
    <property type="entry name" value="L-aspartase-like"/>
    <property type="match status" value="1"/>
</dbReference>
<dbReference type="Gene3D" id="1.20.200.10">
    <property type="entry name" value="Fumarase/aspartase (Central domain)"/>
    <property type="match status" value="1"/>
</dbReference>
<dbReference type="InterPro" id="IPR008948">
    <property type="entry name" value="L-Aspartase-like"/>
</dbReference>
<dbReference type="InterPro" id="IPR024083">
    <property type="entry name" value="Fumarase/histidase_N"/>
</dbReference>
<dbReference type="InterPro" id="IPR001106">
    <property type="entry name" value="Aromatic_Lyase"/>
</dbReference>
<reference evidence="2 3" key="1">
    <citation type="submission" date="2019-01" db="EMBL/GenBank/DDBJ databases">
        <title>Complete genome sequence of Cohnella hallensis HS21 isolated from Korean fir (Abies koreana) rhizospheric soil.</title>
        <authorList>
            <person name="Jiang L."/>
            <person name="Kang S.W."/>
            <person name="Kim S."/>
            <person name="Jung J."/>
            <person name="Kim C.Y."/>
            <person name="Kim D.H."/>
            <person name="Kim S.W."/>
            <person name="Lee J."/>
        </authorList>
    </citation>
    <scope>NUCLEOTIDE SEQUENCE [LARGE SCALE GENOMIC DNA]</scope>
    <source>
        <strain evidence="2 3">HS21</strain>
    </source>
</reference>
<dbReference type="KEGG" id="cohn:KCTCHS21_47330"/>
<keyword evidence="3" id="KW-1185">Reference proteome</keyword>
<sequence length="517" mass="55554">MHGDVDIRKIAPVELDGHSLTLAQIEQIAKHGAEVLLNPAAEAIVAEAHKVLCELAAGGRPIYGLNRGVGVNKDRPIDADYFEAYNRNLILSHSSGIEPWASDEQVRAIMVVRLNTLLIGCAGVQPSVVRMYVDFLNHRIHPALPLRGSIGAADISLLSHIGLAMIGEGIVSYGGQSMDANEALAQAGLTKLRLGAREGLAIVSSNALSAGLGAIVLQECRKLLETADVVYALSLEAIHGCRSPLDEGVYKARPFKGAAESAKTVRRYLEGGQQGDCTIRADRIQDPLSFRSACQVHGAARDALAYAESLLLIQLNSSDDNPCLLVDDRRIVPNSNFDVTTWTLAFEMLGLALSHVSKISCSRSIKLGNPDITGLTRFLTPDPDKTIGLGTLQKTFTSIDAEIRHLAIPVSPDSYSISGDMEDHSSHAPFVVRKTGEILDRLYFILGMEAMNAAQAIDLRNETQLGQGTLTAYKGIRSKVSFLSVDRPLTGDIAMMAELLRNGALFSKDEEGGSLNA</sequence>
<protein>
    <submittedName>
        <fullName evidence="2">Phenylalanine ammonia-lyase</fullName>
    </submittedName>
</protein>
<evidence type="ECO:0000256" key="1">
    <source>
        <dbReference type="ARBA" id="ARBA00023239"/>
    </source>
</evidence>
<dbReference type="RefSeq" id="WP_130613903.1">
    <property type="nucleotide sequence ID" value="NZ_AP019400.1"/>
</dbReference>
<evidence type="ECO:0000313" key="2">
    <source>
        <dbReference type="EMBL" id="BBI35334.1"/>
    </source>
</evidence>
<dbReference type="Gene3D" id="1.10.275.10">
    <property type="entry name" value="Fumarase/aspartase (N-terminal domain)"/>
    <property type="match status" value="1"/>
</dbReference>
<keyword evidence="1 2" id="KW-0456">Lyase</keyword>
<proteinExistence type="predicted"/>
<dbReference type="OrthoDB" id="9806955at2"/>
<dbReference type="Pfam" id="PF00221">
    <property type="entry name" value="Lyase_aromatic"/>
    <property type="match status" value="1"/>
</dbReference>
<dbReference type="GO" id="GO:0016841">
    <property type="term" value="F:ammonia-lyase activity"/>
    <property type="evidence" value="ECO:0007669"/>
    <property type="project" value="UniProtKB-ARBA"/>
</dbReference>
<dbReference type="AlphaFoldDB" id="A0A3T1DBB7"/>
<dbReference type="PANTHER" id="PTHR10362">
    <property type="entry name" value="HISTIDINE AMMONIA-LYASE"/>
    <property type="match status" value="1"/>
</dbReference>
<dbReference type="CDD" id="cd00332">
    <property type="entry name" value="PAL-HAL"/>
    <property type="match status" value="1"/>
</dbReference>
<name>A0A3T1DBB7_9BACL</name>
<dbReference type="EMBL" id="AP019400">
    <property type="protein sequence ID" value="BBI35334.1"/>
    <property type="molecule type" value="Genomic_DNA"/>
</dbReference>
<accession>A0A3T1DBB7</accession>
<evidence type="ECO:0000313" key="3">
    <source>
        <dbReference type="Proteomes" id="UP000289856"/>
    </source>
</evidence>
<organism evidence="2 3">
    <name type="scientific">Cohnella abietis</name>
    <dbReference type="NCBI Taxonomy" id="2507935"/>
    <lineage>
        <taxon>Bacteria</taxon>
        <taxon>Bacillati</taxon>
        <taxon>Bacillota</taxon>
        <taxon>Bacilli</taxon>
        <taxon>Bacillales</taxon>
        <taxon>Paenibacillaceae</taxon>
        <taxon>Cohnella</taxon>
    </lineage>
</organism>